<gene>
    <name evidence="1" type="ORF">HF327_016725</name>
</gene>
<dbReference type="RefSeq" id="WP_198461461.1">
    <property type="nucleotide sequence ID" value="NZ_JABBCQ020000016.1"/>
</dbReference>
<organism evidence="1 2">
    <name type="scientific">Comamonas suwonensis</name>
    <dbReference type="NCBI Taxonomy" id="2606214"/>
    <lineage>
        <taxon>Bacteria</taxon>
        <taxon>Pseudomonadati</taxon>
        <taxon>Pseudomonadota</taxon>
        <taxon>Betaproteobacteria</taxon>
        <taxon>Burkholderiales</taxon>
        <taxon>Comamonadaceae</taxon>
        <taxon>Comamonas</taxon>
    </lineage>
</organism>
<name>A0A843BAI0_9BURK</name>
<dbReference type="Proteomes" id="UP000530032">
    <property type="component" value="Unassembled WGS sequence"/>
</dbReference>
<evidence type="ECO:0000313" key="2">
    <source>
        <dbReference type="Proteomes" id="UP000530032"/>
    </source>
</evidence>
<reference evidence="1" key="1">
    <citation type="submission" date="2020-12" db="EMBL/GenBank/DDBJ databases">
        <title>Comamonas sp. nov., isolated from stream water.</title>
        <authorList>
            <person name="Park K.-H."/>
        </authorList>
    </citation>
    <scope>NUCLEOTIDE SEQUENCE</scope>
    <source>
        <strain evidence="1">EJ-4</strain>
    </source>
</reference>
<proteinExistence type="predicted"/>
<evidence type="ECO:0000313" key="1">
    <source>
        <dbReference type="EMBL" id="MBI1626140.1"/>
    </source>
</evidence>
<comment type="caution">
    <text evidence="1">The sequence shown here is derived from an EMBL/GenBank/DDBJ whole genome shotgun (WGS) entry which is preliminary data.</text>
</comment>
<sequence length="69" mass="7240">MTQPIAHAELIASYRKVAAEAAKKAELIKASAGKGPRTIATVTETANKAARRRDVLANKLAKLGVVLAD</sequence>
<keyword evidence="2" id="KW-1185">Reference proteome</keyword>
<protein>
    <submittedName>
        <fullName evidence="1">Uncharacterized protein</fullName>
    </submittedName>
</protein>
<accession>A0A843BAI0</accession>
<dbReference type="AlphaFoldDB" id="A0A843BAI0"/>
<dbReference type="EMBL" id="JABBCQ020000016">
    <property type="protein sequence ID" value="MBI1626140.1"/>
    <property type="molecule type" value="Genomic_DNA"/>
</dbReference>